<evidence type="ECO:0000313" key="2">
    <source>
        <dbReference type="Proteomes" id="UP000053586"/>
    </source>
</evidence>
<protein>
    <submittedName>
        <fullName evidence="1">Uncharacterized protein</fullName>
    </submittedName>
</protein>
<sequence>MEVRLYATLRYSWLLESLDGFCEDDLAVFANGKGSSVSLNSQLTTSLTLSA</sequence>
<dbReference type="EMBL" id="BAET01000007">
    <property type="protein sequence ID" value="GAB55013.1"/>
    <property type="molecule type" value="Genomic_DNA"/>
</dbReference>
<dbReference type="Proteomes" id="UP000053586">
    <property type="component" value="Unassembled WGS sequence"/>
</dbReference>
<reference evidence="1 2" key="2">
    <citation type="journal article" date="2017" name="Antonie Van Leeuwenhoek">
        <title>Rhizobium rhizosphaerae sp. nov., a novel species isolated from rice rhizosphere.</title>
        <authorList>
            <person name="Zhao J.J."/>
            <person name="Zhang J."/>
            <person name="Zhang R.J."/>
            <person name="Zhang C.W."/>
            <person name="Yin H.Q."/>
            <person name="Zhang X.X."/>
        </authorList>
    </citation>
    <scope>NUCLEOTIDE SEQUENCE [LARGE SCALE GENOMIC DNA]</scope>
    <source>
        <strain evidence="1 2">ACAM 611</strain>
    </source>
</reference>
<organism evidence="1 2">
    <name type="scientific">Glaciecola punicea ACAM 611</name>
    <dbReference type="NCBI Taxonomy" id="1121923"/>
    <lineage>
        <taxon>Bacteria</taxon>
        <taxon>Pseudomonadati</taxon>
        <taxon>Pseudomonadota</taxon>
        <taxon>Gammaproteobacteria</taxon>
        <taxon>Alteromonadales</taxon>
        <taxon>Alteromonadaceae</taxon>
        <taxon>Glaciecola</taxon>
    </lineage>
</organism>
<dbReference type="AlphaFoldDB" id="H5T9N6"/>
<gene>
    <name evidence="1" type="ORF">GPUN_0881</name>
</gene>
<reference evidence="1 2" key="1">
    <citation type="journal article" date="2012" name="J. Bacteriol.">
        <title>Genome sequence of proteorhodopsin-containing sea ice bacterium Glaciecola punicea ACAM 611T.</title>
        <authorList>
            <person name="Qin Q.-L."/>
            <person name="Xie B.-B."/>
            <person name="Shu Y.-L."/>
            <person name="Rong J.-C."/>
            <person name="Zhao D.-L."/>
            <person name="Zhang X.-Y."/>
            <person name="Chen X.-L."/>
            <person name="Zhou B.-C."/>
            <person name="Zhanga Y.-Z."/>
        </authorList>
    </citation>
    <scope>NUCLEOTIDE SEQUENCE [LARGE SCALE GENOMIC DNA]</scope>
    <source>
        <strain evidence="1 2">ACAM 611</strain>
    </source>
</reference>
<comment type="caution">
    <text evidence="1">The sequence shown here is derived from an EMBL/GenBank/DDBJ whole genome shotgun (WGS) entry which is preliminary data.</text>
</comment>
<keyword evidence="2" id="KW-1185">Reference proteome</keyword>
<proteinExistence type="predicted"/>
<name>H5T9N6_9ALTE</name>
<evidence type="ECO:0000313" key="1">
    <source>
        <dbReference type="EMBL" id="GAB55013.1"/>
    </source>
</evidence>
<accession>H5T9N6</accession>